<dbReference type="Gramene" id="KCW59157">
    <property type="protein sequence ID" value="KCW59157"/>
    <property type="gene ID" value="EUGRSUZ_H01789"/>
</dbReference>
<organism evidence="3">
    <name type="scientific">Eucalyptus grandis</name>
    <name type="common">Flooded gum</name>
    <dbReference type="NCBI Taxonomy" id="71139"/>
    <lineage>
        <taxon>Eukaryota</taxon>
        <taxon>Viridiplantae</taxon>
        <taxon>Streptophyta</taxon>
        <taxon>Embryophyta</taxon>
        <taxon>Tracheophyta</taxon>
        <taxon>Spermatophyta</taxon>
        <taxon>Magnoliopsida</taxon>
        <taxon>eudicotyledons</taxon>
        <taxon>Gunneridae</taxon>
        <taxon>Pentapetalae</taxon>
        <taxon>rosids</taxon>
        <taxon>malvids</taxon>
        <taxon>Myrtales</taxon>
        <taxon>Myrtaceae</taxon>
        <taxon>Myrtoideae</taxon>
        <taxon>Eucalypteae</taxon>
        <taxon>Eucalyptus</taxon>
    </lineage>
</organism>
<dbReference type="STRING" id="71139.A0A059AYU9"/>
<keyword evidence="1" id="KW-0520">NAD</keyword>
<accession>A0A059AYU9</accession>
<dbReference type="Pfam" id="PF01582">
    <property type="entry name" value="TIR"/>
    <property type="match status" value="1"/>
</dbReference>
<dbReference type="InParanoid" id="A0A059AYU9"/>
<dbReference type="OMA" id="GNDHEMQ"/>
<gene>
    <name evidence="3" type="ORF">EUGRSUZ_H01789</name>
</gene>
<dbReference type="InterPro" id="IPR035897">
    <property type="entry name" value="Toll_tir_struct_dom_sf"/>
</dbReference>
<evidence type="ECO:0000259" key="2">
    <source>
        <dbReference type="PROSITE" id="PS50104"/>
    </source>
</evidence>
<dbReference type="InterPro" id="IPR000157">
    <property type="entry name" value="TIR_dom"/>
</dbReference>
<dbReference type="PROSITE" id="PS50104">
    <property type="entry name" value="TIR"/>
    <property type="match status" value="1"/>
</dbReference>
<dbReference type="SMART" id="SM00255">
    <property type="entry name" value="TIR"/>
    <property type="match status" value="1"/>
</dbReference>
<name>A0A059AYU9_EUCGR</name>
<sequence>MASSSQPRRNYDVFLNFRGKDIGNNFVGHLCKAFYQASLRTKELRKREAISPSIMRAIKELLIAIIIFSESYASSWWCLEELAKILECEKMNEQDVMPVFYKVESRAAKH</sequence>
<dbReference type="AlphaFoldDB" id="A0A059AYU9"/>
<dbReference type="PANTHER" id="PTHR32009">
    <property type="entry name" value="TMV RESISTANCE PROTEIN N-LIKE"/>
    <property type="match status" value="1"/>
</dbReference>
<evidence type="ECO:0000313" key="3">
    <source>
        <dbReference type="EMBL" id="KCW59157.1"/>
    </source>
</evidence>
<proteinExistence type="predicted"/>
<dbReference type="GO" id="GO:0005634">
    <property type="term" value="C:nucleus"/>
    <property type="evidence" value="ECO:0000318"/>
    <property type="project" value="GO_Central"/>
</dbReference>
<dbReference type="EMBL" id="KK198760">
    <property type="protein sequence ID" value="KCW59157.1"/>
    <property type="molecule type" value="Genomic_DNA"/>
</dbReference>
<dbReference type="SUPFAM" id="SSF52200">
    <property type="entry name" value="Toll/Interleukin receptor TIR domain"/>
    <property type="match status" value="1"/>
</dbReference>
<reference evidence="3" key="1">
    <citation type="submission" date="2013-07" db="EMBL/GenBank/DDBJ databases">
        <title>The genome of Eucalyptus grandis.</title>
        <authorList>
            <person name="Schmutz J."/>
            <person name="Hayes R."/>
            <person name="Myburg A."/>
            <person name="Tuskan G."/>
            <person name="Grattapaglia D."/>
            <person name="Rokhsar D.S."/>
        </authorList>
    </citation>
    <scope>NUCLEOTIDE SEQUENCE</scope>
    <source>
        <tissue evidence="3">Leaf extractions</tissue>
    </source>
</reference>
<feature type="domain" description="TIR" evidence="2">
    <location>
        <begin position="9"/>
        <end position="110"/>
    </location>
</feature>
<dbReference type="PANTHER" id="PTHR32009:SF138">
    <property type="entry name" value="DISEASE RESISTANCE PROTEIN (TIR-NBS-LRR CLASS)"/>
    <property type="match status" value="1"/>
</dbReference>
<dbReference type="GO" id="GO:0007165">
    <property type="term" value="P:signal transduction"/>
    <property type="evidence" value="ECO:0000318"/>
    <property type="project" value="GO_Central"/>
</dbReference>
<protein>
    <recommendedName>
        <fullName evidence="2">TIR domain-containing protein</fullName>
    </recommendedName>
</protein>
<dbReference type="Gene3D" id="3.40.50.10140">
    <property type="entry name" value="Toll/interleukin-1 receptor homology (TIR) domain"/>
    <property type="match status" value="1"/>
</dbReference>
<evidence type="ECO:0000256" key="1">
    <source>
        <dbReference type="ARBA" id="ARBA00023027"/>
    </source>
</evidence>